<feature type="chain" id="PRO_5008386602" description="DUF3299 domain-containing protein" evidence="1">
    <location>
        <begin position="22"/>
        <end position="178"/>
    </location>
</feature>
<keyword evidence="3" id="KW-1185">Reference proteome</keyword>
<dbReference type="Gene3D" id="2.40.50.870">
    <property type="entry name" value="Protein of unknown function (DUF3299)"/>
    <property type="match status" value="1"/>
</dbReference>
<dbReference type="OrthoDB" id="9784998at2"/>
<dbReference type="KEGG" id="mars:A8C75_15215"/>
<accession>A0A1A9F0G9</accession>
<dbReference type="RefSeq" id="WP_067384201.1">
    <property type="nucleotide sequence ID" value="NZ_CP015839.1"/>
</dbReference>
<dbReference type="Proteomes" id="UP000078070">
    <property type="component" value="Chromosome"/>
</dbReference>
<feature type="signal peptide" evidence="1">
    <location>
        <begin position="1"/>
        <end position="21"/>
    </location>
</feature>
<dbReference type="InterPro" id="IPR021727">
    <property type="entry name" value="DUF3299"/>
</dbReference>
<reference evidence="3" key="1">
    <citation type="submission" date="2016-05" db="EMBL/GenBank/DDBJ databases">
        <authorList>
            <person name="Baek K."/>
            <person name="Yang S.-J."/>
        </authorList>
    </citation>
    <scope>NUCLEOTIDE SEQUENCE [LARGE SCALE GENOMIC DNA]</scope>
    <source>
        <strain evidence="3">ST58-10</strain>
    </source>
</reference>
<proteinExistence type="predicted"/>
<dbReference type="Pfam" id="PF11736">
    <property type="entry name" value="DUF3299"/>
    <property type="match status" value="1"/>
</dbReference>
<protein>
    <recommendedName>
        <fullName evidence="4">DUF3299 domain-containing protein</fullName>
    </recommendedName>
</protein>
<gene>
    <name evidence="2" type="ORF">A8C75_15215</name>
</gene>
<dbReference type="EMBL" id="CP015839">
    <property type="protein sequence ID" value="ANG63696.1"/>
    <property type="molecule type" value="Genomic_DNA"/>
</dbReference>
<keyword evidence="1" id="KW-0732">Signal</keyword>
<evidence type="ECO:0000313" key="3">
    <source>
        <dbReference type="Proteomes" id="UP000078070"/>
    </source>
</evidence>
<evidence type="ECO:0000256" key="1">
    <source>
        <dbReference type="SAM" id="SignalP"/>
    </source>
</evidence>
<dbReference type="STRING" id="1821621.A8C75_15215"/>
<organism evidence="2 3">
    <name type="scientific">Marinobacterium aestuarii</name>
    <dbReference type="NCBI Taxonomy" id="1821621"/>
    <lineage>
        <taxon>Bacteria</taxon>
        <taxon>Pseudomonadati</taxon>
        <taxon>Pseudomonadota</taxon>
        <taxon>Gammaproteobacteria</taxon>
        <taxon>Oceanospirillales</taxon>
        <taxon>Oceanospirillaceae</taxon>
        <taxon>Marinobacterium</taxon>
    </lineage>
</organism>
<evidence type="ECO:0000313" key="2">
    <source>
        <dbReference type="EMBL" id="ANG63696.1"/>
    </source>
</evidence>
<name>A0A1A9F0G9_9GAMM</name>
<dbReference type="AlphaFoldDB" id="A0A1A9F0G9"/>
<sequence>MKIVVTAFVALLLTLSPPLWALETLNGQEVEALEWDALMPPDFTFEQVYGNQDFGDLEDFDPRAQQKLDDMMQALQSAPVVPELDGKMVRIPGFVVPLDGVGQKVTEFFLVPYFGACIHTPPPPSNQIILTRFEPGTNVRNLFDAVWITGTLKVESFAHEVAASGYSIEAYRIEPYTE</sequence>
<evidence type="ECO:0008006" key="4">
    <source>
        <dbReference type="Google" id="ProtNLM"/>
    </source>
</evidence>
<reference evidence="2 3" key="2">
    <citation type="journal article" date="2018" name="Int. J. Syst. Evol. Microbiol.">
        <title>Marinobacterium aestuarii sp. nov., a benzene-degrading marine bacterium isolated from estuary sediment.</title>
        <authorList>
            <person name="Bae S.S."/>
            <person name="Jung J."/>
            <person name="Chung D."/>
            <person name="Baek K."/>
        </authorList>
    </citation>
    <scope>NUCLEOTIDE SEQUENCE [LARGE SCALE GENOMIC DNA]</scope>
    <source>
        <strain evidence="2 3">ST58-10</strain>
    </source>
</reference>